<dbReference type="AlphaFoldDB" id="A9NM76"/>
<name>A9NM76_PICSI</name>
<organism evidence="1">
    <name type="scientific">Picea sitchensis</name>
    <name type="common">Sitka spruce</name>
    <name type="synonym">Pinus sitchensis</name>
    <dbReference type="NCBI Taxonomy" id="3332"/>
    <lineage>
        <taxon>Eukaryota</taxon>
        <taxon>Viridiplantae</taxon>
        <taxon>Streptophyta</taxon>
        <taxon>Embryophyta</taxon>
        <taxon>Tracheophyta</taxon>
        <taxon>Spermatophyta</taxon>
        <taxon>Pinopsida</taxon>
        <taxon>Pinidae</taxon>
        <taxon>Conifers I</taxon>
        <taxon>Pinales</taxon>
        <taxon>Pinaceae</taxon>
        <taxon>Picea</taxon>
    </lineage>
</organism>
<sequence>MELYLVQELFSKTTLLGPRIILEHKILKKFTLMFSYRSSF</sequence>
<protein>
    <submittedName>
        <fullName evidence="1">Uncharacterized protein</fullName>
    </submittedName>
</protein>
<evidence type="ECO:0000313" key="1">
    <source>
        <dbReference type="EMBL" id="ABK21737.1"/>
    </source>
</evidence>
<proteinExistence type="evidence at transcript level"/>
<reference evidence="1" key="1">
    <citation type="journal article" date="2008" name="BMC Genomics">
        <title>A conifer genomics resource of 200,000 spruce (Picea spp.) ESTs and 6,464 high-quality, sequence-finished full-length cDNAs for Sitka spruce (Picea sitchensis).</title>
        <authorList>
            <person name="Ralph S.G."/>
            <person name="Chun H.J."/>
            <person name="Kolosova N."/>
            <person name="Cooper D."/>
            <person name="Oddy C."/>
            <person name="Ritland C.E."/>
            <person name="Kirkpatrick R."/>
            <person name="Moore R."/>
            <person name="Barber S."/>
            <person name="Holt R.A."/>
            <person name="Jones S.J."/>
            <person name="Marra M.A."/>
            <person name="Douglas C.J."/>
            <person name="Ritland K."/>
            <person name="Bohlmann J."/>
        </authorList>
    </citation>
    <scope>NUCLEOTIDE SEQUENCE</scope>
    <source>
        <tissue evidence="1">Bark</tissue>
    </source>
</reference>
<accession>A9NM76</accession>
<dbReference type="EMBL" id="EF082375">
    <property type="protein sequence ID" value="ABK21737.1"/>
    <property type="molecule type" value="mRNA"/>
</dbReference>